<dbReference type="RefSeq" id="WP_216471136.1">
    <property type="nucleotide sequence ID" value="NZ_JAHLQI010000008.1"/>
</dbReference>
<protein>
    <submittedName>
        <fullName evidence="2">AAA family ATPase</fullName>
    </submittedName>
</protein>
<evidence type="ECO:0000259" key="1">
    <source>
        <dbReference type="Pfam" id="PF13614"/>
    </source>
</evidence>
<organism evidence="2 3">
    <name type="scientific">Butyricicoccus intestinisimiae</name>
    <dbReference type="NCBI Taxonomy" id="2841509"/>
    <lineage>
        <taxon>Bacteria</taxon>
        <taxon>Bacillati</taxon>
        <taxon>Bacillota</taxon>
        <taxon>Clostridia</taxon>
        <taxon>Eubacteriales</taxon>
        <taxon>Butyricicoccaceae</taxon>
        <taxon>Butyricicoccus</taxon>
    </lineage>
</organism>
<dbReference type="InterPro" id="IPR025669">
    <property type="entry name" value="AAA_dom"/>
</dbReference>
<dbReference type="PANTHER" id="PTHR13696">
    <property type="entry name" value="P-LOOP CONTAINING NUCLEOSIDE TRIPHOSPHATE HYDROLASE"/>
    <property type="match status" value="1"/>
</dbReference>
<feature type="domain" description="AAA" evidence="1">
    <location>
        <begin position="4"/>
        <end position="177"/>
    </location>
</feature>
<dbReference type="InterPro" id="IPR050678">
    <property type="entry name" value="DNA_Partitioning_ATPase"/>
</dbReference>
<reference evidence="2 3" key="1">
    <citation type="submission" date="2021-06" db="EMBL/GenBank/DDBJ databases">
        <authorList>
            <person name="Sun Q."/>
            <person name="Li D."/>
        </authorList>
    </citation>
    <scope>NUCLEOTIDE SEQUENCE [LARGE SCALE GENOMIC DNA]</scope>
    <source>
        <strain evidence="2 3">MSJd-7</strain>
    </source>
</reference>
<keyword evidence="3" id="KW-1185">Reference proteome</keyword>
<dbReference type="Pfam" id="PF13614">
    <property type="entry name" value="AAA_31"/>
    <property type="match status" value="1"/>
</dbReference>
<evidence type="ECO:0000313" key="3">
    <source>
        <dbReference type="Proteomes" id="UP000783588"/>
    </source>
</evidence>
<dbReference type="EMBL" id="JAHLQI010000008">
    <property type="protein sequence ID" value="MBU5491415.1"/>
    <property type="molecule type" value="Genomic_DNA"/>
</dbReference>
<accession>A0ABS6EUS2</accession>
<gene>
    <name evidence="2" type="ORF">KQI75_12470</name>
</gene>
<name>A0ABS6EUS2_9FIRM</name>
<proteinExistence type="predicted"/>
<dbReference type="PANTHER" id="PTHR13696:SF98">
    <property type="entry name" value="PLASMID PARTITION PROTEIN A"/>
    <property type="match status" value="1"/>
</dbReference>
<evidence type="ECO:0000313" key="2">
    <source>
        <dbReference type="EMBL" id="MBU5491415.1"/>
    </source>
</evidence>
<dbReference type="Proteomes" id="UP000783588">
    <property type="component" value="Unassembled WGS sequence"/>
</dbReference>
<comment type="caution">
    <text evidence="2">The sequence shown here is derived from an EMBL/GenBank/DDBJ whole genome shotgun (WGS) entry which is preliminary data.</text>
</comment>
<sequence>MSCSVIAFSNQKGGVGKSTSVVATAGCLLGRGYTVLVIDTDPQATASSYMVSDFEKQEEGREASLYHLIMDENLSVPDSIVHTPSGDLITASFLLYDMDRLGLGTSAIKEIVDEVRGQYDFILIDTPPNLGWLQTAALEASDDIVIPTKATAQSIRGIPTFFDTVYYVQNTNPKLRILGFLITMSNKRVLACKAIAGELETIAQQMGCQVFPEWIRLAEGLFGEAEAMHTNVFQMHRKNNALKDYAAFADALIKAVK</sequence>
<dbReference type="CDD" id="cd02042">
    <property type="entry name" value="ParAB_family"/>
    <property type="match status" value="1"/>
</dbReference>